<dbReference type="Pfam" id="PF13516">
    <property type="entry name" value="LRR_6"/>
    <property type="match status" value="1"/>
</dbReference>
<comment type="caution">
    <text evidence="6">The sequence shown here is derived from an EMBL/GenBank/DDBJ whole genome shotgun (WGS) entry which is preliminary data.</text>
</comment>
<keyword evidence="2" id="KW-0963">Cytoplasm</keyword>
<evidence type="ECO:0000256" key="3">
    <source>
        <dbReference type="ARBA" id="ARBA00022614"/>
    </source>
</evidence>
<dbReference type="GO" id="GO:0005737">
    <property type="term" value="C:cytoplasm"/>
    <property type="evidence" value="ECO:0007669"/>
    <property type="project" value="UniProtKB-SubCell"/>
</dbReference>
<keyword evidence="7" id="KW-1185">Reference proteome</keyword>
<dbReference type="Gene3D" id="3.80.10.10">
    <property type="entry name" value="Ribonuclease Inhibitor"/>
    <property type="match status" value="1"/>
</dbReference>
<gene>
    <name evidence="6" type="ORF">J4Q44_G00243190</name>
</gene>
<protein>
    <recommendedName>
        <fullName evidence="8">X-ray radiation resistance-associated protein 1</fullName>
    </recommendedName>
</protein>
<dbReference type="PANTHER" id="PTHR22710">
    <property type="entry name" value="X-RAY RADIATION RESISTANCE ASSOCIATED PROTEIN 1 XRRA1"/>
    <property type="match status" value="1"/>
</dbReference>
<evidence type="ECO:0008006" key="8">
    <source>
        <dbReference type="Google" id="ProtNLM"/>
    </source>
</evidence>
<keyword evidence="4" id="KW-0677">Repeat</keyword>
<proteinExistence type="predicted"/>
<dbReference type="PROSITE" id="PS51450">
    <property type="entry name" value="LRR"/>
    <property type="match status" value="1"/>
</dbReference>
<evidence type="ECO:0000256" key="4">
    <source>
        <dbReference type="ARBA" id="ARBA00022737"/>
    </source>
</evidence>
<dbReference type="EMBL" id="JAGTTL010000022">
    <property type="protein sequence ID" value="KAK6305539.1"/>
    <property type="molecule type" value="Genomic_DNA"/>
</dbReference>
<name>A0AAN8QH18_9TELE</name>
<dbReference type="Proteomes" id="UP001356427">
    <property type="component" value="Unassembled WGS sequence"/>
</dbReference>
<sequence>MAAAGLYKLDVGDSYPANCFPIRPFFHQRKEGAGHWLVAHRNAVEHKYKNAQTKKSEGHSFASNSIVSECTRVDKSGTSDIPGYTLDAHLLLSLHCVDKPSDLCSVDISEQRLHLINTEDLLDFENVAYVNASDNSLTIEPFGKFPSLRELELSLNGLCNVTLNAEDFPHLEVLDLAYNNLSGDDIMSIGLLPCLKVLHLTGNQLQALPPNLAAPRHGPSQRAKDNGMRFQTLEVLMLDDNKLSSGVFSSLANLKRLQHLNLQGNHISEVPEVLQRNLQQKGYLQHQQVFHKQNSDGQDLGNHCVSEGLETEYMNALSDVPKHLHEHVKNSSEDECGQSKNYNPIHISLDTEEFSGAYSLPLPELCFLNLADNKIVEEEALLSVALFPMLSEIVIHSNPLTTQRSGDPPLLTYFLQERLGIRIRRKKTSEVVKPPLILCIDSKRKVKTKIPKVPKVPLLILLEAPCSPALHDPVSLEEKHVEDHCTSPLSVERKSTEKSGCSSHAMDKENRPESMGTAHRVEAIDGAIESSDDTFQHAESFFVTQVTDLHDESEYHLLSDETEEVKEIEEKDESNAILGKFRGFELLLDAKPDPDMVEPVGLQHAVRMLEQKLKNLLVYRDSKPNLDCLQKPYKEKEKRIVNLPSLRPRKQRGERVEEMLIQIKERKTISKIPLTKVLEGKGFFKEEYEEALTLLRDMKKRYKMVHMKAVEQATRTECERTTNHK</sequence>
<dbReference type="GO" id="GO:0005634">
    <property type="term" value="C:nucleus"/>
    <property type="evidence" value="ECO:0007669"/>
    <property type="project" value="TreeGrafter"/>
</dbReference>
<dbReference type="InterPro" id="IPR032675">
    <property type="entry name" value="LRR_dom_sf"/>
</dbReference>
<reference evidence="6 7" key="1">
    <citation type="submission" date="2021-04" db="EMBL/GenBank/DDBJ databases">
        <authorList>
            <person name="De Guttry C."/>
            <person name="Zahm M."/>
            <person name="Klopp C."/>
            <person name="Cabau C."/>
            <person name="Louis A."/>
            <person name="Berthelot C."/>
            <person name="Parey E."/>
            <person name="Roest Crollius H."/>
            <person name="Montfort J."/>
            <person name="Robinson-Rechavi M."/>
            <person name="Bucao C."/>
            <person name="Bouchez O."/>
            <person name="Gislard M."/>
            <person name="Lluch J."/>
            <person name="Milhes M."/>
            <person name="Lampietro C."/>
            <person name="Lopez Roques C."/>
            <person name="Donnadieu C."/>
            <person name="Braasch I."/>
            <person name="Desvignes T."/>
            <person name="Postlethwait J."/>
            <person name="Bobe J."/>
            <person name="Wedekind C."/>
            <person name="Guiguen Y."/>
        </authorList>
    </citation>
    <scope>NUCLEOTIDE SEQUENCE [LARGE SCALE GENOMIC DNA]</scope>
    <source>
        <strain evidence="6">Cs_M1</strain>
        <tissue evidence="6">Blood</tissue>
    </source>
</reference>
<dbReference type="InterPro" id="IPR003591">
    <property type="entry name" value="Leu-rich_rpt_typical-subtyp"/>
</dbReference>
<keyword evidence="3" id="KW-0433">Leucine-rich repeat</keyword>
<evidence type="ECO:0000313" key="6">
    <source>
        <dbReference type="EMBL" id="KAK6305539.1"/>
    </source>
</evidence>
<dbReference type="PANTHER" id="PTHR22710:SF2">
    <property type="entry name" value="X-RAY RADIATION RESISTANCE-ASSOCIATED PROTEIN 1"/>
    <property type="match status" value="1"/>
</dbReference>
<feature type="region of interest" description="Disordered" evidence="5">
    <location>
        <begin position="487"/>
        <end position="516"/>
    </location>
</feature>
<evidence type="ECO:0000256" key="2">
    <source>
        <dbReference type="ARBA" id="ARBA00022490"/>
    </source>
</evidence>
<evidence type="ECO:0000256" key="5">
    <source>
        <dbReference type="SAM" id="MobiDB-lite"/>
    </source>
</evidence>
<feature type="compositionally biased region" description="Basic and acidic residues" evidence="5">
    <location>
        <begin position="487"/>
        <end position="497"/>
    </location>
</feature>
<dbReference type="SUPFAM" id="SSF52058">
    <property type="entry name" value="L domain-like"/>
    <property type="match status" value="1"/>
</dbReference>
<dbReference type="Pfam" id="PF00560">
    <property type="entry name" value="LRR_1"/>
    <property type="match status" value="1"/>
</dbReference>
<evidence type="ECO:0000313" key="7">
    <source>
        <dbReference type="Proteomes" id="UP001356427"/>
    </source>
</evidence>
<organism evidence="6 7">
    <name type="scientific">Coregonus suidteri</name>
    <dbReference type="NCBI Taxonomy" id="861788"/>
    <lineage>
        <taxon>Eukaryota</taxon>
        <taxon>Metazoa</taxon>
        <taxon>Chordata</taxon>
        <taxon>Craniata</taxon>
        <taxon>Vertebrata</taxon>
        <taxon>Euteleostomi</taxon>
        <taxon>Actinopterygii</taxon>
        <taxon>Neopterygii</taxon>
        <taxon>Teleostei</taxon>
        <taxon>Protacanthopterygii</taxon>
        <taxon>Salmoniformes</taxon>
        <taxon>Salmonidae</taxon>
        <taxon>Coregoninae</taxon>
        <taxon>Coregonus</taxon>
    </lineage>
</organism>
<dbReference type="AlphaFoldDB" id="A0AAN8QH18"/>
<accession>A0AAN8QH18</accession>
<evidence type="ECO:0000256" key="1">
    <source>
        <dbReference type="ARBA" id="ARBA00004496"/>
    </source>
</evidence>
<comment type="subcellular location">
    <subcellularLocation>
        <location evidence="1">Cytoplasm</location>
    </subcellularLocation>
</comment>
<dbReference type="InterPro" id="IPR001611">
    <property type="entry name" value="Leu-rich_rpt"/>
</dbReference>
<dbReference type="SMART" id="SM00369">
    <property type="entry name" value="LRR_TYP"/>
    <property type="match status" value="3"/>
</dbReference>